<dbReference type="Gene3D" id="3.40.50.11660">
    <property type="entry name" value="Glycosyl transferase family 10, C-terminal domain"/>
    <property type="match status" value="1"/>
</dbReference>
<organism evidence="1 2">
    <name type="scientific">Minwuia thermotolerans</name>
    <dbReference type="NCBI Taxonomy" id="2056226"/>
    <lineage>
        <taxon>Bacteria</taxon>
        <taxon>Pseudomonadati</taxon>
        <taxon>Pseudomonadota</taxon>
        <taxon>Alphaproteobacteria</taxon>
        <taxon>Minwuiales</taxon>
        <taxon>Minwuiaceae</taxon>
        <taxon>Minwuia</taxon>
    </lineage>
</organism>
<comment type="caution">
    <text evidence="1">The sequence shown here is derived from an EMBL/GenBank/DDBJ whole genome shotgun (WGS) entry which is preliminary data.</text>
</comment>
<evidence type="ECO:0008006" key="3">
    <source>
        <dbReference type="Google" id="ProtNLM"/>
    </source>
</evidence>
<evidence type="ECO:0000313" key="1">
    <source>
        <dbReference type="EMBL" id="PJK27622.1"/>
    </source>
</evidence>
<dbReference type="EMBL" id="PHIG01000063">
    <property type="protein sequence ID" value="PJK27622.1"/>
    <property type="molecule type" value="Genomic_DNA"/>
</dbReference>
<name>A0A2M9FVY8_9PROT</name>
<accession>A0A2M9FVY8</accession>
<sequence length="337" mass="38633">MSRSVRIKIVAKNRLEPAHFTDLPRRYPGHEFVLDPAARDYDWFVVYDDLPRRSGEKLSLNREVLACPPSNTILMTYEPSSIRYYGPDYLAQFAHVLTSHEPSALAHPGRRDMPPVGIWYYGGVADAVRHPVPPEKTIGLSTFMSPKQAKHTLNYRRYVFLEALSKALPEMEHYGRHFRPVEKKAEALDVSRYHVAVENHIGPHHWTEKLSDAFLGYCLPFYAGCPDAGDYFPPESFIPIDIDDPAGAAAVIREAMAAGEYERRLPAIVEARRRVMEEWTIPNFVGEVVERAADLPAGPGRAEILSRHMLFREQPAALFRYVLGKTRWRRANIRRWR</sequence>
<proteinExistence type="predicted"/>
<dbReference type="AlphaFoldDB" id="A0A2M9FVY8"/>
<dbReference type="OrthoDB" id="9791032at2"/>
<dbReference type="InterPro" id="IPR038577">
    <property type="entry name" value="GT10-like_C_sf"/>
</dbReference>
<gene>
    <name evidence="1" type="ORF">CVT23_22190</name>
</gene>
<dbReference type="RefSeq" id="WP_109795335.1">
    <property type="nucleotide sequence ID" value="NZ_PHIG01000063.1"/>
</dbReference>
<keyword evidence="2" id="KW-1185">Reference proteome</keyword>
<protein>
    <recommendedName>
        <fullName evidence="3">Glycosyltransferase</fullName>
    </recommendedName>
</protein>
<dbReference type="Proteomes" id="UP000229498">
    <property type="component" value="Unassembled WGS sequence"/>
</dbReference>
<reference evidence="1 2" key="1">
    <citation type="submission" date="2017-11" db="EMBL/GenBank/DDBJ databases">
        <title>Draft genome sequence of Rhizobiales bacterium SY3-13.</title>
        <authorList>
            <person name="Sun C."/>
        </authorList>
    </citation>
    <scope>NUCLEOTIDE SEQUENCE [LARGE SCALE GENOMIC DNA]</scope>
    <source>
        <strain evidence="1 2">SY3-13</strain>
    </source>
</reference>
<dbReference type="SUPFAM" id="SSF53756">
    <property type="entry name" value="UDP-Glycosyltransferase/glycogen phosphorylase"/>
    <property type="match status" value="1"/>
</dbReference>
<evidence type="ECO:0000313" key="2">
    <source>
        <dbReference type="Proteomes" id="UP000229498"/>
    </source>
</evidence>